<dbReference type="EMBL" id="LMWU01000066">
    <property type="protein sequence ID" value="KUN57939.1"/>
    <property type="molecule type" value="Genomic_DNA"/>
</dbReference>
<protein>
    <submittedName>
        <fullName evidence="1">Uncharacterized protein</fullName>
    </submittedName>
</protein>
<dbReference type="Proteomes" id="UP000053669">
    <property type="component" value="Unassembled WGS sequence"/>
</dbReference>
<evidence type="ECO:0000313" key="2">
    <source>
        <dbReference type="Proteomes" id="UP000053669"/>
    </source>
</evidence>
<reference evidence="1 2" key="1">
    <citation type="submission" date="2015-10" db="EMBL/GenBank/DDBJ databases">
        <title>Draft genome sequence of Streptomyces canus DSM 40017, type strain for the species Streptomyces canus.</title>
        <authorList>
            <person name="Ruckert C."/>
            <person name="Winkler A."/>
            <person name="Kalinowski J."/>
            <person name="Kampfer P."/>
            <person name="Glaeser S."/>
        </authorList>
    </citation>
    <scope>NUCLEOTIDE SEQUENCE [LARGE SCALE GENOMIC DNA]</scope>
    <source>
        <strain evidence="1 2">DSM 40017</strain>
    </source>
</reference>
<sequence>MYAHPYALPRPTLRPGQLAPRETYPLTVEQVPLFPSGTYCAEAAQAEVTALVDDLADGGTGMVQAASLLANQLVHTFGIPEAHCITAAGELRLAAWQSEQRETISAWAQQQSIAATE</sequence>
<evidence type="ECO:0000313" key="1">
    <source>
        <dbReference type="EMBL" id="KUN57939.1"/>
    </source>
</evidence>
<name>A0A101RLR0_9ACTN</name>
<comment type="caution">
    <text evidence="1">The sequence shown here is derived from an EMBL/GenBank/DDBJ whole genome shotgun (WGS) entry which is preliminary data.</text>
</comment>
<organism evidence="1 2">
    <name type="scientific">Streptomyces canus</name>
    <dbReference type="NCBI Taxonomy" id="58343"/>
    <lineage>
        <taxon>Bacteria</taxon>
        <taxon>Bacillati</taxon>
        <taxon>Actinomycetota</taxon>
        <taxon>Actinomycetes</taxon>
        <taxon>Kitasatosporales</taxon>
        <taxon>Streptomycetaceae</taxon>
        <taxon>Streptomyces</taxon>
        <taxon>Streptomyces aurantiacus group</taxon>
    </lineage>
</organism>
<dbReference type="AlphaFoldDB" id="A0A101RLR0"/>
<gene>
    <name evidence="1" type="ORF">AQJ46_45355</name>
</gene>
<proteinExistence type="predicted"/>
<accession>A0A101RLR0</accession>